<sequence length="30" mass="3343">MLCSAFSPPTAVRIAMHYLQRAQDGLDPPR</sequence>
<dbReference type="Proteomes" id="UP000265663">
    <property type="component" value="Unassembled WGS sequence"/>
</dbReference>
<name>A0A3M7MJB6_9PLEO</name>
<accession>A0A3M7MJB6</accession>
<organism evidence="1 2">
    <name type="scientific">Pyrenophora seminiperda CCB06</name>
    <dbReference type="NCBI Taxonomy" id="1302712"/>
    <lineage>
        <taxon>Eukaryota</taxon>
        <taxon>Fungi</taxon>
        <taxon>Dikarya</taxon>
        <taxon>Ascomycota</taxon>
        <taxon>Pezizomycotina</taxon>
        <taxon>Dothideomycetes</taxon>
        <taxon>Pleosporomycetidae</taxon>
        <taxon>Pleosporales</taxon>
        <taxon>Pleosporineae</taxon>
        <taxon>Pleosporaceae</taxon>
        <taxon>Pyrenophora</taxon>
    </lineage>
</organism>
<dbReference type="EMBL" id="KE747844">
    <property type="protein sequence ID" value="RMZ74454.1"/>
    <property type="molecule type" value="Genomic_DNA"/>
</dbReference>
<reference evidence="1 2" key="1">
    <citation type="journal article" date="2014" name="PLoS ONE">
        <title>De novo Genome Assembly of the Fungal Plant Pathogen Pyrenophora semeniperda.</title>
        <authorList>
            <person name="Soliai M.M."/>
            <person name="Meyer S.E."/>
            <person name="Udall J.A."/>
            <person name="Elzinga D.E."/>
            <person name="Hermansen R.A."/>
            <person name="Bodily P.M."/>
            <person name="Hart A.A."/>
            <person name="Coleman C.E."/>
        </authorList>
    </citation>
    <scope>NUCLEOTIDE SEQUENCE [LARGE SCALE GENOMIC DNA]</scope>
    <source>
        <strain evidence="1 2">CCB06</strain>
        <tissue evidence="1">Mycelium</tissue>
    </source>
</reference>
<protein>
    <submittedName>
        <fullName evidence="1">Uncharacterized protein</fullName>
    </submittedName>
</protein>
<proteinExistence type="predicted"/>
<dbReference type="AlphaFoldDB" id="A0A3M7MJB6"/>
<keyword evidence="2" id="KW-1185">Reference proteome</keyword>
<evidence type="ECO:0000313" key="2">
    <source>
        <dbReference type="Proteomes" id="UP000265663"/>
    </source>
</evidence>
<evidence type="ECO:0000313" key="1">
    <source>
        <dbReference type="EMBL" id="RMZ74454.1"/>
    </source>
</evidence>
<gene>
    <name evidence="1" type="ORF">GMOD_00003498</name>
</gene>